<feature type="region of interest" description="Disordered" evidence="1">
    <location>
        <begin position="1"/>
        <end position="23"/>
    </location>
</feature>
<feature type="region of interest" description="Disordered" evidence="1">
    <location>
        <begin position="64"/>
        <end position="96"/>
    </location>
</feature>
<feature type="compositionally biased region" description="Polar residues" evidence="1">
    <location>
        <begin position="67"/>
        <end position="81"/>
    </location>
</feature>
<reference evidence="2 3" key="1">
    <citation type="submission" date="2023-03" db="EMBL/GenBank/DDBJ databases">
        <title>WGS of Gossypium arboreum.</title>
        <authorList>
            <person name="Yu D."/>
        </authorList>
    </citation>
    <scope>NUCLEOTIDE SEQUENCE [LARGE SCALE GENOMIC DNA]</scope>
    <source>
        <tissue evidence="2">Leaf</tissue>
    </source>
</reference>
<name>A0ABR0QM36_GOSAR</name>
<dbReference type="EMBL" id="JARKNE010000003">
    <property type="protein sequence ID" value="KAK5840402.1"/>
    <property type="molecule type" value="Genomic_DNA"/>
</dbReference>
<dbReference type="Proteomes" id="UP001358586">
    <property type="component" value="Chromosome 3"/>
</dbReference>
<accession>A0ABR0QM36</accession>
<evidence type="ECO:0000256" key="1">
    <source>
        <dbReference type="SAM" id="MobiDB-lite"/>
    </source>
</evidence>
<proteinExistence type="predicted"/>
<gene>
    <name evidence="2" type="ORF">PVK06_009302</name>
</gene>
<evidence type="ECO:0000313" key="3">
    <source>
        <dbReference type="Proteomes" id="UP001358586"/>
    </source>
</evidence>
<keyword evidence="3" id="KW-1185">Reference proteome</keyword>
<sequence length="198" mass="22108">MRPLSNPYYQPSPPRRQPLSSSFSLEDTVNTLIANTLKFQHERRASREKLENSMSQLAILRGESDSQENLSIQTEPNPSQNASEKQERKKKMKKSLRLSAKSSYAFVAEDGAYNFSNSDLGGYDLKEKQFPVILDWTIGNLSCSVAKEDISSFACKENSKCVESENSSGYICKCCDGYDGNPDLTNGCQVTIVQVPRV</sequence>
<organism evidence="2 3">
    <name type="scientific">Gossypium arboreum</name>
    <name type="common">Tree cotton</name>
    <name type="synonym">Gossypium nanking</name>
    <dbReference type="NCBI Taxonomy" id="29729"/>
    <lineage>
        <taxon>Eukaryota</taxon>
        <taxon>Viridiplantae</taxon>
        <taxon>Streptophyta</taxon>
        <taxon>Embryophyta</taxon>
        <taxon>Tracheophyta</taxon>
        <taxon>Spermatophyta</taxon>
        <taxon>Magnoliopsida</taxon>
        <taxon>eudicotyledons</taxon>
        <taxon>Gunneridae</taxon>
        <taxon>Pentapetalae</taxon>
        <taxon>rosids</taxon>
        <taxon>malvids</taxon>
        <taxon>Malvales</taxon>
        <taxon>Malvaceae</taxon>
        <taxon>Malvoideae</taxon>
        <taxon>Gossypium</taxon>
    </lineage>
</organism>
<protein>
    <submittedName>
        <fullName evidence="2">Uncharacterized protein</fullName>
    </submittedName>
</protein>
<dbReference type="PANTHER" id="PTHR33491">
    <property type="entry name" value="OSJNBA0016N04.9 PROTEIN"/>
    <property type="match status" value="1"/>
</dbReference>
<evidence type="ECO:0000313" key="2">
    <source>
        <dbReference type="EMBL" id="KAK5840402.1"/>
    </source>
</evidence>
<comment type="caution">
    <text evidence="2">The sequence shown here is derived from an EMBL/GenBank/DDBJ whole genome shotgun (WGS) entry which is preliminary data.</text>
</comment>